<evidence type="ECO:0000313" key="2">
    <source>
        <dbReference type="Proteomes" id="UP001151760"/>
    </source>
</evidence>
<dbReference type="Proteomes" id="UP001151760">
    <property type="component" value="Unassembled WGS sequence"/>
</dbReference>
<accession>A0ABQ4YWL8</accession>
<name>A0ABQ4YWL8_9ASTR</name>
<proteinExistence type="predicted"/>
<protein>
    <submittedName>
        <fullName evidence="1">Uncharacterized protein</fullName>
    </submittedName>
</protein>
<organism evidence="1 2">
    <name type="scientific">Tanacetum coccineum</name>
    <dbReference type="NCBI Taxonomy" id="301880"/>
    <lineage>
        <taxon>Eukaryota</taxon>
        <taxon>Viridiplantae</taxon>
        <taxon>Streptophyta</taxon>
        <taxon>Embryophyta</taxon>
        <taxon>Tracheophyta</taxon>
        <taxon>Spermatophyta</taxon>
        <taxon>Magnoliopsida</taxon>
        <taxon>eudicotyledons</taxon>
        <taxon>Gunneridae</taxon>
        <taxon>Pentapetalae</taxon>
        <taxon>asterids</taxon>
        <taxon>campanulids</taxon>
        <taxon>Asterales</taxon>
        <taxon>Asteraceae</taxon>
        <taxon>Asteroideae</taxon>
        <taxon>Anthemideae</taxon>
        <taxon>Anthemidinae</taxon>
        <taxon>Tanacetum</taxon>
    </lineage>
</organism>
<reference evidence="1" key="2">
    <citation type="submission" date="2022-01" db="EMBL/GenBank/DDBJ databases">
        <authorList>
            <person name="Yamashiro T."/>
            <person name="Shiraishi A."/>
            <person name="Satake H."/>
            <person name="Nakayama K."/>
        </authorList>
    </citation>
    <scope>NUCLEOTIDE SEQUENCE</scope>
</reference>
<gene>
    <name evidence="1" type="ORF">Tco_0747579</name>
</gene>
<keyword evidence="2" id="KW-1185">Reference proteome</keyword>
<dbReference type="EMBL" id="BQNB010010717">
    <property type="protein sequence ID" value="GJS81038.1"/>
    <property type="molecule type" value="Genomic_DNA"/>
</dbReference>
<evidence type="ECO:0000313" key="1">
    <source>
        <dbReference type="EMBL" id="GJS81038.1"/>
    </source>
</evidence>
<sequence>MGDENPIRTLGDYFKPSHEGYRNTIELPAGNNVNGGLVKEIEKSPLGRNLLRNSSVDSILNHTEERMKLDGRNQKVIFHSWIIGNWNNRYVDNSVSCNNEWKESKYENPPNTAIDSFFKAYDVRDIEIENRQEQTKYKDNKKDDMRPHKKIWNTEKFEAIKYLLGPNEE</sequence>
<comment type="caution">
    <text evidence="1">The sequence shown here is derived from an EMBL/GenBank/DDBJ whole genome shotgun (WGS) entry which is preliminary data.</text>
</comment>
<reference evidence="1" key="1">
    <citation type="journal article" date="2022" name="Int. J. Mol. Sci.">
        <title>Draft Genome of Tanacetum Coccineum: Genomic Comparison of Closely Related Tanacetum-Family Plants.</title>
        <authorList>
            <person name="Yamashiro T."/>
            <person name="Shiraishi A."/>
            <person name="Nakayama K."/>
            <person name="Satake H."/>
        </authorList>
    </citation>
    <scope>NUCLEOTIDE SEQUENCE</scope>
</reference>